<protein>
    <submittedName>
        <fullName evidence="1">Uncharacterized protein</fullName>
    </submittedName>
</protein>
<organism evidence="1 2">
    <name type="scientific">Coptis chinensis</name>
    <dbReference type="NCBI Taxonomy" id="261450"/>
    <lineage>
        <taxon>Eukaryota</taxon>
        <taxon>Viridiplantae</taxon>
        <taxon>Streptophyta</taxon>
        <taxon>Embryophyta</taxon>
        <taxon>Tracheophyta</taxon>
        <taxon>Spermatophyta</taxon>
        <taxon>Magnoliopsida</taxon>
        <taxon>Ranunculales</taxon>
        <taxon>Ranunculaceae</taxon>
        <taxon>Coptidoideae</taxon>
        <taxon>Coptis</taxon>
    </lineage>
</organism>
<reference evidence="1 2" key="1">
    <citation type="submission" date="2020-10" db="EMBL/GenBank/DDBJ databases">
        <title>The Coptis chinensis genome and diversification of protoberbering-type alkaloids.</title>
        <authorList>
            <person name="Wang B."/>
            <person name="Shu S."/>
            <person name="Song C."/>
            <person name="Liu Y."/>
        </authorList>
    </citation>
    <scope>NUCLEOTIDE SEQUENCE [LARGE SCALE GENOMIC DNA]</scope>
    <source>
        <strain evidence="1">HL-2020</strain>
        <tissue evidence="1">Leaf</tissue>
    </source>
</reference>
<dbReference type="EMBL" id="JADFTS010000008">
    <property type="protein sequence ID" value="KAF9593976.1"/>
    <property type="molecule type" value="Genomic_DNA"/>
</dbReference>
<keyword evidence="2" id="KW-1185">Reference proteome</keyword>
<sequence length="161" mass="18801">MCLRLCVGRVRASIPHVVNLFSECVNAPTMAEFQDKLAELKRIGGPKIEEFLVKIPFKHWANACFQGCRVVRSNEVEDVIVHHINVERRYCSCRYWQIDMMSYSHSIHPIANIEMPMEMPKDCDIMPPDVRRGPGRPKKKRIIESTGARRRRIQFIRSYCN</sequence>
<accession>A0A835H7A9</accession>
<gene>
    <name evidence="1" type="ORF">IFM89_026647</name>
</gene>
<evidence type="ECO:0000313" key="2">
    <source>
        <dbReference type="Proteomes" id="UP000631114"/>
    </source>
</evidence>
<name>A0A835H7A9_9MAGN</name>
<dbReference type="Proteomes" id="UP000631114">
    <property type="component" value="Unassembled WGS sequence"/>
</dbReference>
<evidence type="ECO:0000313" key="1">
    <source>
        <dbReference type="EMBL" id="KAF9593976.1"/>
    </source>
</evidence>
<dbReference type="AlphaFoldDB" id="A0A835H7A9"/>
<proteinExistence type="predicted"/>
<comment type="caution">
    <text evidence="1">The sequence shown here is derived from an EMBL/GenBank/DDBJ whole genome shotgun (WGS) entry which is preliminary data.</text>
</comment>